<dbReference type="CDD" id="cd18774">
    <property type="entry name" value="PDC2_HK_sensor"/>
    <property type="match status" value="1"/>
</dbReference>
<keyword evidence="2" id="KW-0472">Membrane</keyword>
<dbReference type="EC" id="2.7.7.65" evidence="1"/>
<gene>
    <name evidence="4" type="ORF">ACFOEB_14720</name>
</gene>
<proteinExistence type="predicted"/>
<dbReference type="Gene3D" id="3.30.70.270">
    <property type="match status" value="1"/>
</dbReference>
<keyword evidence="4" id="KW-0808">Transferase</keyword>
<dbReference type="InterPro" id="IPR050469">
    <property type="entry name" value="Diguanylate_Cyclase"/>
</dbReference>
<dbReference type="InterPro" id="IPR000160">
    <property type="entry name" value="GGDEF_dom"/>
</dbReference>
<dbReference type="InterPro" id="IPR029151">
    <property type="entry name" value="Sensor-like_sf"/>
</dbReference>
<dbReference type="NCBIfam" id="TIGR00254">
    <property type="entry name" value="GGDEF"/>
    <property type="match status" value="1"/>
</dbReference>
<accession>A0ABV7HYF6</accession>
<dbReference type="InterPro" id="IPR043128">
    <property type="entry name" value="Rev_trsase/Diguanyl_cyclase"/>
</dbReference>
<keyword evidence="2" id="KW-0812">Transmembrane</keyword>
<dbReference type="Gene3D" id="3.30.450.20">
    <property type="entry name" value="PAS domain"/>
    <property type="match status" value="1"/>
</dbReference>
<dbReference type="Pfam" id="PF00990">
    <property type="entry name" value="GGDEF"/>
    <property type="match status" value="1"/>
</dbReference>
<reference evidence="5" key="1">
    <citation type="journal article" date="2019" name="Int. J. Syst. Evol. Microbiol.">
        <title>The Global Catalogue of Microorganisms (GCM) 10K type strain sequencing project: providing services to taxonomists for standard genome sequencing and annotation.</title>
        <authorList>
            <consortium name="The Broad Institute Genomics Platform"/>
            <consortium name="The Broad Institute Genome Sequencing Center for Infectious Disease"/>
            <person name="Wu L."/>
            <person name="Ma J."/>
        </authorList>
    </citation>
    <scope>NUCLEOTIDE SEQUENCE [LARGE SCALE GENOMIC DNA]</scope>
    <source>
        <strain evidence="5">KCTC 52141</strain>
    </source>
</reference>
<organism evidence="4 5">
    <name type="scientific">Gilvimarinus japonicus</name>
    <dbReference type="NCBI Taxonomy" id="1796469"/>
    <lineage>
        <taxon>Bacteria</taxon>
        <taxon>Pseudomonadati</taxon>
        <taxon>Pseudomonadota</taxon>
        <taxon>Gammaproteobacteria</taxon>
        <taxon>Cellvibrionales</taxon>
        <taxon>Cellvibrionaceae</taxon>
        <taxon>Gilvimarinus</taxon>
    </lineage>
</organism>
<dbReference type="EMBL" id="JBHRTL010000031">
    <property type="protein sequence ID" value="MFC3156462.1"/>
    <property type="molecule type" value="Genomic_DNA"/>
</dbReference>
<comment type="caution">
    <text evidence="4">The sequence shown here is derived from an EMBL/GenBank/DDBJ whole genome shotgun (WGS) entry which is preliminary data.</text>
</comment>
<dbReference type="InterPro" id="IPR029787">
    <property type="entry name" value="Nucleotide_cyclase"/>
</dbReference>
<dbReference type="PANTHER" id="PTHR45138">
    <property type="entry name" value="REGULATORY COMPONENTS OF SENSORY TRANSDUCTION SYSTEM"/>
    <property type="match status" value="1"/>
</dbReference>
<keyword evidence="4" id="KW-0548">Nucleotidyltransferase</keyword>
<dbReference type="PROSITE" id="PS50887">
    <property type="entry name" value="GGDEF"/>
    <property type="match status" value="1"/>
</dbReference>
<evidence type="ECO:0000313" key="4">
    <source>
        <dbReference type="EMBL" id="MFC3156462.1"/>
    </source>
</evidence>
<dbReference type="Proteomes" id="UP001595548">
    <property type="component" value="Unassembled WGS sequence"/>
</dbReference>
<dbReference type="SMART" id="SM00267">
    <property type="entry name" value="GGDEF"/>
    <property type="match status" value="1"/>
</dbReference>
<dbReference type="CDD" id="cd01949">
    <property type="entry name" value="GGDEF"/>
    <property type="match status" value="1"/>
</dbReference>
<dbReference type="GO" id="GO:0052621">
    <property type="term" value="F:diguanylate cyclase activity"/>
    <property type="evidence" value="ECO:0007669"/>
    <property type="project" value="UniProtKB-EC"/>
</dbReference>
<dbReference type="SUPFAM" id="SSF103190">
    <property type="entry name" value="Sensory domain-like"/>
    <property type="match status" value="1"/>
</dbReference>
<protein>
    <recommendedName>
        <fullName evidence="1">diguanylate cyclase</fullName>
        <ecNumber evidence="1">2.7.7.65</ecNumber>
    </recommendedName>
</protein>
<dbReference type="RefSeq" id="WP_382417714.1">
    <property type="nucleotide sequence ID" value="NZ_AP031500.1"/>
</dbReference>
<sequence length="480" mass="54244">MVQRKLFFVSALCLLLVSGFLATSLVSYFVAKDSVATQLQEQMLPLTSDNIYSEIQRDLLQPLLISSLMAHDTFVTRWVTEGERDPQKIAEYLGRIQSKYDTITAFFVSEQTRNYYHPSGVLKQVDATNPDDDWYFRARGLSEDYEINVDHDTADRTRLSIFVNYRVLDDQGNLVGVTGVGLSVASVMALIEDYQERYGRKIYFVDREGQVTLHGSGFNDAMRLKNKAGLDRLFVRVLTSPSASVAYNAKDGNKIYLNSRLVPEFDWYLIVEQVNDPAAQRIERALIINVLVSLAITVIVLLIAYFTLRGYQRRLEQMATQDKLTGAASRQVFDIVFSRAVKGARRRHTSVALASMDLDHFKNINDTYGHQCGDEVIRTVSSIASSCVRDTDTLCRWGGEEFLLLLEDCDLKRATEVAESIRAVVEAHEFRFGRDLVRVTVSLGVTVQRPDESLNALVDRVDRALYSAKRDGRNRVGVQA</sequence>
<evidence type="ECO:0000259" key="3">
    <source>
        <dbReference type="PROSITE" id="PS50887"/>
    </source>
</evidence>
<dbReference type="SUPFAM" id="SSF55073">
    <property type="entry name" value="Nucleotide cyclase"/>
    <property type="match status" value="1"/>
</dbReference>
<evidence type="ECO:0000313" key="5">
    <source>
        <dbReference type="Proteomes" id="UP001595548"/>
    </source>
</evidence>
<dbReference type="PANTHER" id="PTHR45138:SF26">
    <property type="entry name" value="DIGUANYLATE CYCLASE"/>
    <property type="match status" value="1"/>
</dbReference>
<keyword evidence="2" id="KW-1133">Transmembrane helix</keyword>
<feature type="domain" description="GGDEF" evidence="3">
    <location>
        <begin position="349"/>
        <end position="480"/>
    </location>
</feature>
<name>A0ABV7HYF6_9GAMM</name>
<feature type="transmembrane region" description="Helical" evidence="2">
    <location>
        <begin position="286"/>
        <end position="308"/>
    </location>
</feature>
<evidence type="ECO:0000256" key="1">
    <source>
        <dbReference type="ARBA" id="ARBA00012528"/>
    </source>
</evidence>
<evidence type="ECO:0000256" key="2">
    <source>
        <dbReference type="SAM" id="Phobius"/>
    </source>
</evidence>
<keyword evidence="5" id="KW-1185">Reference proteome</keyword>